<name>A0A9D2ATZ1_9FIRM</name>
<feature type="transmembrane region" description="Helical" evidence="1">
    <location>
        <begin position="80"/>
        <end position="102"/>
    </location>
</feature>
<feature type="transmembrane region" description="Helical" evidence="1">
    <location>
        <begin position="163"/>
        <end position="181"/>
    </location>
</feature>
<dbReference type="AlphaFoldDB" id="A0A9D2ATZ1"/>
<dbReference type="InterPro" id="IPR009825">
    <property type="entry name" value="ECF_substrate-spec-like"/>
</dbReference>
<comment type="caution">
    <text evidence="2">The sequence shown here is derived from an EMBL/GenBank/DDBJ whole genome shotgun (WGS) entry which is preliminary data.</text>
</comment>
<keyword evidence="1" id="KW-0812">Transmembrane</keyword>
<dbReference type="Gene3D" id="1.10.1760.20">
    <property type="match status" value="1"/>
</dbReference>
<keyword evidence="1" id="KW-0472">Membrane</keyword>
<feature type="transmembrane region" description="Helical" evidence="1">
    <location>
        <begin position="44"/>
        <end position="68"/>
    </location>
</feature>
<gene>
    <name evidence="2" type="ORF">H9851_00945</name>
</gene>
<keyword evidence="1" id="KW-1133">Transmembrane helix</keyword>
<evidence type="ECO:0000313" key="2">
    <source>
        <dbReference type="EMBL" id="HIX49838.1"/>
    </source>
</evidence>
<reference evidence="2" key="1">
    <citation type="journal article" date="2021" name="PeerJ">
        <title>Extensive microbial diversity within the chicken gut microbiome revealed by metagenomics and culture.</title>
        <authorList>
            <person name="Gilroy R."/>
            <person name="Ravi A."/>
            <person name="Getino M."/>
            <person name="Pursley I."/>
            <person name="Horton D.L."/>
            <person name="Alikhan N.F."/>
            <person name="Baker D."/>
            <person name="Gharbi K."/>
            <person name="Hall N."/>
            <person name="Watson M."/>
            <person name="Adriaenssens E.M."/>
            <person name="Foster-Nyarko E."/>
            <person name="Jarju S."/>
            <person name="Secka A."/>
            <person name="Antonio M."/>
            <person name="Oren A."/>
            <person name="Chaudhuri R.R."/>
            <person name="La Ragione R."/>
            <person name="Hildebrand F."/>
            <person name="Pallen M.J."/>
        </authorList>
    </citation>
    <scope>NUCLEOTIDE SEQUENCE</scope>
    <source>
        <strain evidence="2">2189</strain>
    </source>
</reference>
<dbReference type="Proteomes" id="UP000886847">
    <property type="component" value="Unassembled WGS sequence"/>
</dbReference>
<evidence type="ECO:0000256" key="1">
    <source>
        <dbReference type="SAM" id="Phobius"/>
    </source>
</evidence>
<accession>A0A9D2ATZ1</accession>
<proteinExistence type="predicted"/>
<reference evidence="2" key="2">
    <citation type="submission" date="2021-04" db="EMBL/GenBank/DDBJ databases">
        <authorList>
            <person name="Gilroy R."/>
        </authorList>
    </citation>
    <scope>NUCLEOTIDE SEQUENCE</scope>
    <source>
        <strain evidence="2">2189</strain>
    </source>
</reference>
<feature type="transmembrane region" description="Helical" evidence="1">
    <location>
        <begin position="108"/>
        <end position="129"/>
    </location>
</feature>
<organism evidence="2 3">
    <name type="scientific">Candidatus Borkfalkia faecavium</name>
    <dbReference type="NCBI Taxonomy" id="2838508"/>
    <lineage>
        <taxon>Bacteria</taxon>
        <taxon>Bacillati</taxon>
        <taxon>Bacillota</taxon>
        <taxon>Clostridia</taxon>
        <taxon>Christensenellales</taxon>
        <taxon>Christensenellaceae</taxon>
        <taxon>Candidatus Borkfalkia</taxon>
    </lineage>
</organism>
<evidence type="ECO:0000313" key="3">
    <source>
        <dbReference type="Proteomes" id="UP000886847"/>
    </source>
</evidence>
<sequence>MFSKTFRAFSAGKQIAWLAVFVALSVAANSYIGIELSATNKITFTYAVCFFAGWLMGPVPGFLVGMLGDAIGFLIKPVDIYWLYGLTLGLYGALTGWVMNAIRADGKGWLYGKAAIALAAGFVCITCLLNSLVMYLYLYLFVWGGVFQKSFIVYLLGRLSVQSVVYLANVVLCVAILPFAAKWKAVRR</sequence>
<dbReference type="EMBL" id="DXEW01000005">
    <property type="protein sequence ID" value="HIX49838.1"/>
    <property type="molecule type" value="Genomic_DNA"/>
</dbReference>
<protein>
    <submittedName>
        <fullName evidence="2">ECF transporter S component</fullName>
    </submittedName>
</protein>
<dbReference type="Pfam" id="PF07155">
    <property type="entry name" value="ECF-ribofla_trS"/>
    <property type="match status" value="1"/>
</dbReference>
<dbReference type="GO" id="GO:0016020">
    <property type="term" value="C:membrane"/>
    <property type="evidence" value="ECO:0007669"/>
    <property type="project" value="InterPro"/>
</dbReference>